<feature type="domain" description="FecR protein" evidence="2">
    <location>
        <begin position="119"/>
        <end position="213"/>
    </location>
</feature>
<protein>
    <recommendedName>
        <fullName evidence="6">Anti-sigma factor</fullName>
    </recommendedName>
</protein>
<dbReference type="InterPro" id="IPR012373">
    <property type="entry name" value="Ferrdict_sens_TM"/>
</dbReference>
<proteinExistence type="predicted"/>
<evidence type="ECO:0000313" key="4">
    <source>
        <dbReference type="EMBL" id="ATP57748.1"/>
    </source>
</evidence>
<keyword evidence="1" id="KW-1133">Transmembrane helix</keyword>
<dbReference type="PROSITE" id="PS51257">
    <property type="entry name" value="PROKAR_LIPOPROTEIN"/>
    <property type="match status" value="1"/>
</dbReference>
<feature type="transmembrane region" description="Helical" evidence="1">
    <location>
        <begin position="16"/>
        <end position="38"/>
    </location>
</feature>
<name>A0A2D1U825_9SPHI</name>
<dbReference type="InterPro" id="IPR032508">
    <property type="entry name" value="FecR_C"/>
</dbReference>
<dbReference type="Proteomes" id="UP000223749">
    <property type="component" value="Chromosome"/>
</dbReference>
<reference evidence="4 5" key="1">
    <citation type="submission" date="2017-10" db="EMBL/GenBank/DDBJ databases">
        <title>Whole genome of Pedobacter ginsengisoli T01R-27 isolated from tomato rhizosphere.</title>
        <authorList>
            <person name="Weon H.-Y."/>
            <person name="Lee S.A."/>
            <person name="Sang M.K."/>
            <person name="Song J."/>
        </authorList>
    </citation>
    <scope>NUCLEOTIDE SEQUENCE [LARGE SCALE GENOMIC DNA]</scope>
    <source>
        <strain evidence="4 5">T01R-27</strain>
    </source>
</reference>
<keyword evidence="5" id="KW-1185">Reference proteome</keyword>
<dbReference type="KEGG" id="pgs:CPT03_15390"/>
<evidence type="ECO:0000313" key="5">
    <source>
        <dbReference type="Proteomes" id="UP000223749"/>
    </source>
</evidence>
<organism evidence="4 5">
    <name type="scientific">Pedobacter ginsengisoli</name>
    <dbReference type="NCBI Taxonomy" id="363852"/>
    <lineage>
        <taxon>Bacteria</taxon>
        <taxon>Pseudomonadati</taxon>
        <taxon>Bacteroidota</taxon>
        <taxon>Sphingobacteriia</taxon>
        <taxon>Sphingobacteriales</taxon>
        <taxon>Sphingobacteriaceae</taxon>
        <taxon>Pedobacter</taxon>
    </lineage>
</organism>
<gene>
    <name evidence="4" type="ORF">CPT03_15390</name>
</gene>
<dbReference type="PANTHER" id="PTHR30273">
    <property type="entry name" value="PERIPLASMIC SIGNAL SENSOR AND SIGMA FACTOR ACTIVATOR FECR-RELATED"/>
    <property type="match status" value="1"/>
</dbReference>
<dbReference type="Pfam" id="PF04773">
    <property type="entry name" value="FecR"/>
    <property type="match status" value="1"/>
</dbReference>
<accession>A0A2D1U825</accession>
<evidence type="ECO:0000259" key="2">
    <source>
        <dbReference type="Pfam" id="PF04773"/>
    </source>
</evidence>
<dbReference type="Pfam" id="PF16344">
    <property type="entry name" value="FecR_C"/>
    <property type="match status" value="1"/>
</dbReference>
<sequence length="324" mass="35580">MSEAPEKKPIFYDRWAFRYLAVACLALIACAVGAIFYNHHPKPLKENRFAKRDIHAGSSRATLTLASGKKISLDAAPDGILGEESGSSIVRTGSGQITYAVHENALGSDTLVNVGFNSLETPLGGQYQVRLPDGTKVWLNAASKLTYPASFARNKERKVELSGEAYFEVAKITPVNAPFIVISGKQRVEVEAARFNISGYPDDQAIKTTLLEGVGKINYNHIINAGEQSVNKKDSLDIVPANIKEAVAWKNGLFLFEDATLETIMKSIARWYDVEIVYSGKNVSKELFSLSVSRFDNVSATLKSLENTGFVRFRIKGKKITVLL</sequence>
<dbReference type="PIRSF" id="PIRSF018266">
    <property type="entry name" value="FecR"/>
    <property type="match status" value="1"/>
</dbReference>
<evidence type="ECO:0000259" key="3">
    <source>
        <dbReference type="Pfam" id="PF16344"/>
    </source>
</evidence>
<keyword evidence="1" id="KW-0812">Transmembrane</keyword>
<dbReference type="Gene3D" id="3.55.50.30">
    <property type="match status" value="1"/>
</dbReference>
<dbReference type="Gene3D" id="2.60.120.1440">
    <property type="match status" value="1"/>
</dbReference>
<dbReference type="GO" id="GO:0016989">
    <property type="term" value="F:sigma factor antagonist activity"/>
    <property type="evidence" value="ECO:0007669"/>
    <property type="project" value="TreeGrafter"/>
</dbReference>
<evidence type="ECO:0008006" key="6">
    <source>
        <dbReference type="Google" id="ProtNLM"/>
    </source>
</evidence>
<keyword evidence="1" id="KW-0472">Membrane</keyword>
<dbReference type="AlphaFoldDB" id="A0A2D1U825"/>
<evidence type="ECO:0000256" key="1">
    <source>
        <dbReference type="SAM" id="Phobius"/>
    </source>
</evidence>
<dbReference type="InterPro" id="IPR006860">
    <property type="entry name" value="FecR"/>
</dbReference>
<dbReference type="RefSeq" id="WP_099439661.1">
    <property type="nucleotide sequence ID" value="NZ_CP024091.1"/>
</dbReference>
<dbReference type="EMBL" id="CP024091">
    <property type="protein sequence ID" value="ATP57748.1"/>
    <property type="molecule type" value="Genomic_DNA"/>
</dbReference>
<feature type="domain" description="Protein FecR C-terminal" evidence="3">
    <location>
        <begin position="254"/>
        <end position="322"/>
    </location>
</feature>
<dbReference type="OrthoDB" id="649666at2"/>
<dbReference type="PANTHER" id="PTHR30273:SF2">
    <property type="entry name" value="PROTEIN FECR"/>
    <property type="match status" value="1"/>
</dbReference>